<dbReference type="InterPro" id="IPR005122">
    <property type="entry name" value="Uracil-DNA_glycosylase-like"/>
</dbReference>
<proteinExistence type="predicted"/>
<dbReference type="EMBL" id="PQAP01000060">
    <property type="protein sequence ID" value="PWB73264.1"/>
    <property type="molecule type" value="Genomic_DNA"/>
</dbReference>
<evidence type="ECO:0000256" key="1">
    <source>
        <dbReference type="ARBA" id="ARBA00022485"/>
    </source>
</evidence>
<keyword evidence="6" id="KW-0411">Iron-sulfur</keyword>
<evidence type="ECO:0000256" key="5">
    <source>
        <dbReference type="ARBA" id="ARBA00023004"/>
    </source>
</evidence>
<evidence type="ECO:0000313" key="10">
    <source>
        <dbReference type="Proteomes" id="UP000250918"/>
    </source>
</evidence>
<gene>
    <name evidence="9" type="ORF">C3F09_05445</name>
</gene>
<dbReference type="Proteomes" id="UP000250918">
    <property type="component" value="Unassembled WGS sequence"/>
</dbReference>
<evidence type="ECO:0000256" key="2">
    <source>
        <dbReference type="ARBA" id="ARBA00022723"/>
    </source>
</evidence>
<dbReference type="Pfam" id="PF03167">
    <property type="entry name" value="UDG"/>
    <property type="match status" value="1"/>
</dbReference>
<dbReference type="SUPFAM" id="SSF52141">
    <property type="entry name" value="Uracil-DNA glycosylase-like"/>
    <property type="match status" value="1"/>
</dbReference>
<evidence type="ECO:0000259" key="8">
    <source>
        <dbReference type="Pfam" id="PF03167"/>
    </source>
</evidence>
<dbReference type="GO" id="GO:0006281">
    <property type="term" value="P:DNA repair"/>
    <property type="evidence" value="ECO:0007669"/>
    <property type="project" value="UniProtKB-KW"/>
</dbReference>
<accession>A0A855X4A3</accession>
<protein>
    <recommendedName>
        <fullName evidence="8">Uracil-DNA glycosylase-like domain-containing protein</fullName>
    </recommendedName>
</protein>
<dbReference type="InterPro" id="IPR036895">
    <property type="entry name" value="Uracil-DNA_glycosylase-like_sf"/>
</dbReference>
<dbReference type="InterPro" id="IPR051536">
    <property type="entry name" value="UDG_Type-4/5"/>
</dbReference>
<evidence type="ECO:0000256" key="7">
    <source>
        <dbReference type="ARBA" id="ARBA00023204"/>
    </source>
</evidence>
<feature type="domain" description="Uracil-DNA glycosylase-like" evidence="8">
    <location>
        <begin position="69"/>
        <end position="110"/>
    </location>
</feature>
<comment type="caution">
    <text evidence="9">The sequence shown here is derived from an EMBL/GenBank/DDBJ whole genome shotgun (WGS) entry which is preliminary data.</text>
</comment>
<sequence>MQMSAVRKDETLTVTTPKEEMLQMSMLGDGGLASPLGDPVFDSVESHNTAICHCKLCPLGDGRIKFVYGVGNPRAKLMFIGEAPGAQEDLQGEPFVGAAGQLLDKILAAIQL</sequence>
<feature type="non-terminal residue" evidence="9">
    <location>
        <position position="112"/>
    </location>
</feature>
<dbReference type="PANTHER" id="PTHR33693">
    <property type="entry name" value="TYPE-5 URACIL-DNA GLYCOSYLASE"/>
    <property type="match status" value="1"/>
</dbReference>
<dbReference type="GO" id="GO:0097506">
    <property type="term" value="F:deaminated base DNA N-glycosylase activity"/>
    <property type="evidence" value="ECO:0007669"/>
    <property type="project" value="UniProtKB-ARBA"/>
</dbReference>
<keyword evidence="7" id="KW-0234">DNA repair</keyword>
<evidence type="ECO:0000313" key="9">
    <source>
        <dbReference type="EMBL" id="PWB73264.1"/>
    </source>
</evidence>
<keyword evidence="5" id="KW-0408">Iron</keyword>
<reference evidence="9 10" key="1">
    <citation type="journal article" date="2018" name="ISME J.">
        <title>A methanotrophic archaeon couples anaerobic oxidation of methane to Fe(III) reduction.</title>
        <authorList>
            <person name="Cai C."/>
            <person name="Leu A.O."/>
            <person name="Xie G.J."/>
            <person name="Guo J."/>
            <person name="Feng Y."/>
            <person name="Zhao J.X."/>
            <person name="Tyson G.W."/>
            <person name="Yuan Z."/>
            <person name="Hu S."/>
        </authorList>
    </citation>
    <scope>NUCLEOTIDE SEQUENCE [LARGE SCALE GENOMIC DNA]</scope>
    <source>
        <strain evidence="9">FeB_12</strain>
    </source>
</reference>
<dbReference type="Gene3D" id="3.40.470.10">
    <property type="entry name" value="Uracil-DNA glycosylase-like domain"/>
    <property type="match status" value="1"/>
</dbReference>
<dbReference type="AlphaFoldDB" id="A0A855X4A3"/>
<evidence type="ECO:0000256" key="3">
    <source>
        <dbReference type="ARBA" id="ARBA00022763"/>
    </source>
</evidence>
<keyword evidence="3" id="KW-0227">DNA damage</keyword>
<name>A0A855X4A3_9BACT</name>
<keyword evidence="2" id="KW-0479">Metal-binding</keyword>
<keyword evidence="4" id="KW-0378">Hydrolase</keyword>
<dbReference type="GO" id="GO:0051539">
    <property type="term" value="F:4 iron, 4 sulfur cluster binding"/>
    <property type="evidence" value="ECO:0007669"/>
    <property type="project" value="UniProtKB-KW"/>
</dbReference>
<dbReference type="PANTHER" id="PTHR33693:SF1">
    <property type="entry name" value="TYPE-4 URACIL-DNA GLYCOSYLASE"/>
    <property type="match status" value="1"/>
</dbReference>
<organism evidence="9 10">
    <name type="scientific">candidate division GN15 bacterium</name>
    <dbReference type="NCBI Taxonomy" id="2072418"/>
    <lineage>
        <taxon>Bacteria</taxon>
        <taxon>candidate division GN15</taxon>
    </lineage>
</organism>
<keyword evidence="1" id="KW-0004">4Fe-4S</keyword>
<evidence type="ECO:0000256" key="4">
    <source>
        <dbReference type="ARBA" id="ARBA00022801"/>
    </source>
</evidence>
<evidence type="ECO:0000256" key="6">
    <source>
        <dbReference type="ARBA" id="ARBA00023014"/>
    </source>
</evidence>
<dbReference type="GO" id="GO:0046872">
    <property type="term" value="F:metal ion binding"/>
    <property type="evidence" value="ECO:0007669"/>
    <property type="project" value="UniProtKB-KW"/>
</dbReference>